<keyword evidence="6 12" id="KW-0408">Iron</keyword>
<dbReference type="InterPro" id="IPR010644">
    <property type="entry name" value="ChdC/CLD"/>
</dbReference>
<dbReference type="Pfam" id="PF06778">
    <property type="entry name" value="Chlor_dismutase"/>
    <property type="match status" value="1"/>
</dbReference>
<comment type="function">
    <text evidence="12">Involved in coproporphyrin-dependent heme b biosynthesis. Catalyzes the decarboxylation of Fe-coproporphyrin III (coproheme) to heme b (protoheme IX), the last step of the pathway. The reaction occurs in a stepwise manner with a three-propionate intermediate.</text>
</comment>
<name>A0A365L5Y7_9BACL</name>
<evidence type="ECO:0000256" key="5">
    <source>
        <dbReference type="ARBA" id="ARBA00023002"/>
    </source>
</evidence>
<feature type="binding site" evidence="12">
    <location>
        <position position="223"/>
    </location>
    <ligand>
        <name>Fe-coproporphyrin III</name>
        <dbReference type="ChEBI" id="CHEBI:68438"/>
    </ligand>
</feature>
<dbReference type="GO" id="GO:0006785">
    <property type="term" value="P:heme B biosynthetic process"/>
    <property type="evidence" value="ECO:0007669"/>
    <property type="project" value="UniProtKB-UniRule"/>
</dbReference>
<comment type="caution">
    <text evidence="14">The sequence shown here is derived from an EMBL/GenBank/DDBJ whole genome shotgun (WGS) entry which is preliminary data.</text>
</comment>
<sequence>MNEAAITLDGWYVLHDFRSMDWVSWKMLEDEERQFAIDEYQAFMDKVNQADENKTGAHALYSIIGQKADLMLMLLRETMDELRELETEYNKLTLVAYTVPTYSYVSVVELSNYLAGKSEEDPYQNPHVRARLYPELQRSQYICFYPMDKRRDGDDNWYMLPMDERKDLMLSHGKIGRSYAGKVKQIISGSVGFDDYEWGVTLFADDVLQFKKLIYEMRFDEVSARYAEFGSFYVGTRLDKEKIVKFLEV</sequence>
<dbReference type="NCBIfam" id="NF008913">
    <property type="entry name" value="PRK12276.1"/>
    <property type="match status" value="1"/>
</dbReference>
<evidence type="ECO:0000256" key="7">
    <source>
        <dbReference type="ARBA" id="ARBA00023133"/>
    </source>
</evidence>
<evidence type="ECO:0000256" key="8">
    <source>
        <dbReference type="ARBA" id="ARBA00029882"/>
    </source>
</evidence>
<evidence type="ECO:0000256" key="10">
    <source>
        <dbReference type="ARBA" id="ARBA00049896"/>
    </source>
</evidence>
<evidence type="ECO:0000256" key="11">
    <source>
        <dbReference type="ARBA" id="ARBA00050019"/>
    </source>
</evidence>
<dbReference type="PANTHER" id="PTHR36843:SF1">
    <property type="entry name" value="COPROHEME DECARBOXYLASE"/>
    <property type="match status" value="1"/>
</dbReference>
<dbReference type="SUPFAM" id="SSF54909">
    <property type="entry name" value="Dimeric alpha+beta barrel"/>
    <property type="match status" value="1"/>
</dbReference>
<organism evidence="14 15">
    <name type="scientific">Planococcus halotolerans</name>
    <dbReference type="NCBI Taxonomy" id="2233542"/>
    <lineage>
        <taxon>Bacteria</taxon>
        <taxon>Bacillati</taxon>
        <taxon>Bacillota</taxon>
        <taxon>Bacilli</taxon>
        <taxon>Bacillales</taxon>
        <taxon>Caryophanaceae</taxon>
        <taxon>Planococcus</taxon>
    </lineage>
</organism>
<comment type="cofactor">
    <cofactor evidence="12">
        <name>Fe-coproporphyrin III</name>
        <dbReference type="ChEBI" id="CHEBI:68438"/>
    </cofactor>
    <text evidence="12">Fe-coproporphyrin III acts as both substrate and redox cofactor.</text>
</comment>
<protein>
    <recommendedName>
        <fullName evidence="2 12">Coproheme decarboxylase</fullName>
        <ecNumber evidence="11 12">1.3.98.5</ecNumber>
    </recommendedName>
    <alternativeName>
        <fullName evidence="8 12">Coproheme III oxidative decarboxylase</fullName>
    </alternativeName>
    <alternativeName>
        <fullName evidence="9 12">Hydrogen peroxide-dependent heme synthase</fullName>
    </alternativeName>
</protein>
<feature type="active site" evidence="12">
    <location>
        <position position="145"/>
    </location>
</feature>
<comment type="catalytic activity">
    <reaction evidence="12">
        <text>harderoheme III + H2O2 + H(+) = heme b + CO2 + 2 H2O</text>
        <dbReference type="Rhea" id="RHEA:57944"/>
        <dbReference type="ChEBI" id="CHEBI:15377"/>
        <dbReference type="ChEBI" id="CHEBI:15378"/>
        <dbReference type="ChEBI" id="CHEBI:16240"/>
        <dbReference type="ChEBI" id="CHEBI:16526"/>
        <dbReference type="ChEBI" id="CHEBI:60344"/>
        <dbReference type="ChEBI" id="CHEBI:142463"/>
    </reaction>
</comment>
<comment type="pathway">
    <text evidence="12">Porphyrin-containing compound metabolism; protoheme biosynthesis.</text>
</comment>
<dbReference type="RefSeq" id="WP_112221257.1">
    <property type="nucleotide sequence ID" value="NZ_CP196859.1"/>
</dbReference>
<feature type="binding site" evidence="12">
    <location>
        <position position="185"/>
    </location>
    <ligand>
        <name>Fe-coproporphyrin III</name>
        <dbReference type="ChEBI" id="CHEBI:68438"/>
    </ligand>
</feature>
<gene>
    <name evidence="12" type="primary">chdC</name>
    <name evidence="14" type="ORF">DP120_00630</name>
</gene>
<dbReference type="EMBL" id="QLZR01000001">
    <property type="protein sequence ID" value="RAZ80830.1"/>
    <property type="molecule type" value="Genomic_DNA"/>
</dbReference>
<dbReference type="Gene3D" id="3.30.70.1030">
    <property type="entry name" value="Apc35880, domain 1"/>
    <property type="match status" value="2"/>
</dbReference>
<reference evidence="14 15" key="1">
    <citation type="submission" date="2018-06" db="EMBL/GenBank/DDBJ databases">
        <title>The draft genome sequences of strains SCU63 and S1.</title>
        <authorList>
            <person name="Gan L."/>
        </authorList>
    </citation>
    <scope>NUCLEOTIDE SEQUENCE [LARGE SCALE GENOMIC DNA]</scope>
    <source>
        <strain evidence="14 15">SCU63</strain>
    </source>
</reference>
<comment type="similarity">
    <text evidence="1 12">Belongs to the ChdC family. Type 1 subfamily.</text>
</comment>
<evidence type="ECO:0000256" key="1">
    <source>
        <dbReference type="ARBA" id="ARBA00009276"/>
    </source>
</evidence>
<keyword evidence="5 12" id="KW-0560">Oxidoreductase</keyword>
<evidence type="ECO:0000256" key="9">
    <source>
        <dbReference type="ARBA" id="ARBA00030236"/>
    </source>
</evidence>
<dbReference type="GO" id="GO:0016634">
    <property type="term" value="F:oxidoreductase activity, acting on the CH-CH group of donors, oxygen as acceptor"/>
    <property type="evidence" value="ECO:0007669"/>
    <property type="project" value="UniProtKB-UniRule"/>
</dbReference>
<feature type="binding site" evidence="12">
    <location>
        <begin position="145"/>
        <end position="149"/>
    </location>
    <ligand>
        <name>Fe-coproporphyrin III</name>
        <dbReference type="ChEBI" id="CHEBI:68438"/>
    </ligand>
</feature>
<feature type="coiled-coil region" evidence="13">
    <location>
        <begin position="68"/>
        <end position="95"/>
    </location>
</feature>
<evidence type="ECO:0000256" key="4">
    <source>
        <dbReference type="ARBA" id="ARBA00022723"/>
    </source>
</evidence>
<dbReference type="GO" id="GO:0020037">
    <property type="term" value="F:heme binding"/>
    <property type="evidence" value="ECO:0007669"/>
    <property type="project" value="InterPro"/>
</dbReference>
<dbReference type="GO" id="GO:0004601">
    <property type="term" value="F:peroxidase activity"/>
    <property type="evidence" value="ECO:0007669"/>
    <property type="project" value="UniProtKB-KW"/>
</dbReference>
<keyword evidence="7 12" id="KW-0350">Heme biosynthesis</keyword>
<feature type="binding site" evidence="12">
    <location>
        <position position="131"/>
    </location>
    <ligand>
        <name>Fe-coproporphyrin III</name>
        <dbReference type="ChEBI" id="CHEBI:68438"/>
    </ligand>
</feature>
<accession>A0A365L5Y7</accession>
<dbReference type="InterPro" id="IPR011008">
    <property type="entry name" value="Dimeric_a/b-barrel"/>
</dbReference>
<evidence type="ECO:0000313" key="14">
    <source>
        <dbReference type="EMBL" id="RAZ80830.1"/>
    </source>
</evidence>
<evidence type="ECO:0000256" key="6">
    <source>
        <dbReference type="ARBA" id="ARBA00023004"/>
    </source>
</evidence>
<evidence type="ECO:0000313" key="15">
    <source>
        <dbReference type="Proteomes" id="UP000251002"/>
    </source>
</evidence>
<comment type="catalytic activity">
    <reaction evidence="12">
        <text>Fe-coproporphyrin III + H2O2 + H(+) = harderoheme III + CO2 + 2 H2O</text>
        <dbReference type="Rhea" id="RHEA:57940"/>
        <dbReference type="ChEBI" id="CHEBI:15377"/>
        <dbReference type="ChEBI" id="CHEBI:15378"/>
        <dbReference type="ChEBI" id="CHEBI:16240"/>
        <dbReference type="ChEBI" id="CHEBI:16526"/>
        <dbReference type="ChEBI" id="CHEBI:68438"/>
        <dbReference type="ChEBI" id="CHEBI:142463"/>
    </reaction>
</comment>
<evidence type="ECO:0000256" key="3">
    <source>
        <dbReference type="ARBA" id="ARBA00022617"/>
    </source>
</evidence>
<dbReference type="Proteomes" id="UP000251002">
    <property type="component" value="Unassembled WGS sequence"/>
</dbReference>
<comment type="catalytic activity">
    <reaction evidence="10">
        <text>Fe-coproporphyrin III + 2 H2O2 + 2 H(+) = heme b + 2 CO2 + 4 H2O</text>
        <dbReference type="Rhea" id="RHEA:56516"/>
        <dbReference type="ChEBI" id="CHEBI:15377"/>
        <dbReference type="ChEBI" id="CHEBI:15378"/>
        <dbReference type="ChEBI" id="CHEBI:16240"/>
        <dbReference type="ChEBI" id="CHEBI:16526"/>
        <dbReference type="ChEBI" id="CHEBI:60344"/>
        <dbReference type="ChEBI" id="CHEBI:68438"/>
        <dbReference type="EC" id="1.3.98.5"/>
    </reaction>
    <physiologicalReaction direction="left-to-right" evidence="10">
        <dbReference type="Rhea" id="RHEA:56517"/>
    </physiologicalReaction>
</comment>
<dbReference type="GO" id="GO:0046872">
    <property type="term" value="F:metal ion binding"/>
    <property type="evidence" value="ECO:0007669"/>
    <property type="project" value="UniProtKB-KW"/>
</dbReference>
<evidence type="ECO:0000256" key="12">
    <source>
        <dbReference type="HAMAP-Rule" id="MF_01442"/>
    </source>
</evidence>
<dbReference type="InterPro" id="IPR031332">
    <property type="entry name" value="CHDC"/>
</dbReference>
<keyword evidence="14" id="KW-0575">Peroxidase</keyword>
<evidence type="ECO:0000256" key="13">
    <source>
        <dbReference type="SAM" id="Coils"/>
    </source>
</evidence>
<keyword evidence="3 12" id="KW-0349">Heme</keyword>
<keyword evidence="13" id="KW-0175">Coiled coil</keyword>
<dbReference type="HAMAP" id="MF_01442">
    <property type="entry name" value="Coproheme_decarbox_1"/>
    <property type="match status" value="1"/>
</dbReference>
<dbReference type="EC" id="1.3.98.5" evidence="11 12"/>
<keyword evidence="15" id="KW-1185">Reference proteome</keyword>
<evidence type="ECO:0000256" key="2">
    <source>
        <dbReference type="ARBA" id="ARBA00014413"/>
    </source>
</evidence>
<keyword evidence="4 12" id="KW-0479">Metal-binding</keyword>
<dbReference type="PANTHER" id="PTHR36843">
    <property type="entry name" value="HEME-DEPENDENT PEROXIDASE YWFI-RELATED"/>
    <property type="match status" value="1"/>
</dbReference>
<proteinExistence type="inferred from homology"/>
<feature type="binding site" description="axial binding residue" evidence="12">
    <location>
        <position position="172"/>
    </location>
    <ligand>
        <name>Fe-coproporphyrin III</name>
        <dbReference type="ChEBI" id="CHEBI:68438"/>
    </ligand>
    <ligandPart>
        <name>Fe</name>
        <dbReference type="ChEBI" id="CHEBI:18248"/>
    </ligandPart>
</feature>
<dbReference type="AlphaFoldDB" id="A0A365L5Y7"/>